<dbReference type="EMBL" id="JAYWIO010000005">
    <property type="protein sequence ID" value="KAK7261489.1"/>
    <property type="molecule type" value="Genomic_DNA"/>
</dbReference>
<evidence type="ECO:0000256" key="2">
    <source>
        <dbReference type="ARBA" id="ARBA00023015"/>
    </source>
</evidence>
<feature type="short sequence motif" description="VHIID" evidence="5">
    <location>
        <begin position="204"/>
        <end position="208"/>
    </location>
</feature>
<keyword evidence="8" id="KW-1185">Reference proteome</keyword>
<comment type="caution">
    <text evidence="5">Lacks conserved residue(s) required for the propagation of feature annotation.</text>
</comment>
<feature type="region of interest" description="Leucine repeat I (LRI)" evidence="5">
    <location>
        <begin position="94"/>
        <end position="154"/>
    </location>
</feature>
<evidence type="ECO:0000256" key="5">
    <source>
        <dbReference type="PROSITE-ProRule" id="PRU01191"/>
    </source>
</evidence>
<comment type="similarity">
    <text evidence="5">Belongs to the GRAS family.</text>
</comment>
<dbReference type="PROSITE" id="PS50985">
    <property type="entry name" value="GRAS"/>
    <property type="match status" value="1"/>
</dbReference>
<organism evidence="7 8">
    <name type="scientific">Crotalaria pallida</name>
    <name type="common">Smooth rattlebox</name>
    <name type="synonym">Crotalaria striata</name>
    <dbReference type="NCBI Taxonomy" id="3830"/>
    <lineage>
        <taxon>Eukaryota</taxon>
        <taxon>Viridiplantae</taxon>
        <taxon>Streptophyta</taxon>
        <taxon>Embryophyta</taxon>
        <taxon>Tracheophyta</taxon>
        <taxon>Spermatophyta</taxon>
        <taxon>Magnoliopsida</taxon>
        <taxon>eudicotyledons</taxon>
        <taxon>Gunneridae</taxon>
        <taxon>Pentapetalae</taxon>
        <taxon>rosids</taxon>
        <taxon>fabids</taxon>
        <taxon>Fabales</taxon>
        <taxon>Fabaceae</taxon>
        <taxon>Papilionoideae</taxon>
        <taxon>50 kb inversion clade</taxon>
        <taxon>genistoids sensu lato</taxon>
        <taxon>core genistoids</taxon>
        <taxon>Crotalarieae</taxon>
        <taxon>Crotalaria</taxon>
    </lineage>
</organism>
<feature type="region of interest" description="Leucine repeat II (LRII)" evidence="5">
    <location>
        <begin position="254"/>
        <end position="286"/>
    </location>
</feature>
<evidence type="ECO:0000256" key="4">
    <source>
        <dbReference type="ARBA" id="ARBA00023242"/>
    </source>
</evidence>
<dbReference type="AlphaFoldDB" id="A0AAN9I1D0"/>
<sequence length="476" mass="54259">MNGEQLTGDSKGRKNLKPQDEAELEEGRSNKQSAVYMDCSELSELFDKVLLGTDLEKGKEVTPNMSMQQQNKESNKSGRGKSRVRKQVNGEEVVDLRTLLMLCAQSISSDNHSTAKGLLKQIKQHSSSVGDGTQRLAHCFGNALEARLAGTGTQIYRVVSSKRASAAEMVRAYQMYGSACPFNKLEIIFANHSICNVAKEVETLHIVDFGIGYGFKWPALIHRLSKRAGGPPKLRITGIELPQPGFRPEEKVHETGRRLARYCKRFNVPFEYNAIVQNKWETIKIEDLKIVKNELVAVNCMFRFENLLDETVVMNSPKDAVLNLIRNANPSIFVHGIVNGCYDAPFFVTRFREALFHYSALFDMLDTNVSREDPMRLMYENEFFGQEAMNVLACEGYERVVRPETYKQWQVRNMRIGFRQLPLDHKIINKLKGRLRKDGYHSDFMHEVDGNWMLQGWKGKILHASSCWVPGYQHNP</sequence>
<protein>
    <submittedName>
        <fullName evidence="7">Uncharacterized protein</fullName>
    </submittedName>
</protein>
<keyword evidence="2" id="KW-0805">Transcription regulation</keyword>
<dbReference type="Pfam" id="PF03514">
    <property type="entry name" value="GRAS"/>
    <property type="match status" value="1"/>
</dbReference>
<feature type="region of interest" description="Disordered" evidence="6">
    <location>
        <begin position="59"/>
        <end position="87"/>
    </location>
</feature>
<feature type="compositionally biased region" description="Basic and acidic residues" evidence="6">
    <location>
        <begin position="17"/>
        <end position="29"/>
    </location>
</feature>
<evidence type="ECO:0000256" key="3">
    <source>
        <dbReference type="ARBA" id="ARBA00023163"/>
    </source>
</evidence>
<dbReference type="PANTHER" id="PTHR31636">
    <property type="entry name" value="OSJNBA0084A10.13 PROTEIN-RELATED"/>
    <property type="match status" value="1"/>
</dbReference>
<comment type="subcellular location">
    <subcellularLocation>
        <location evidence="1">Nucleus</location>
    </subcellularLocation>
</comment>
<dbReference type="GO" id="GO:0005634">
    <property type="term" value="C:nucleus"/>
    <property type="evidence" value="ECO:0007669"/>
    <property type="project" value="UniProtKB-SubCell"/>
</dbReference>
<keyword evidence="3" id="KW-0804">Transcription</keyword>
<evidence type="ECO:0000313" key="8">
    <source>
        <dbReference type="Proteomes" id="UP001372338"/>
    </source>
</evidence>
<reference evidence="7 8" key="1">
    <citation type="submission" date="2024-01" db="EMBL/GenBank/DDBJ databases">
        <title>The genomes of 5 underutilized Papilionoideae crops provide insights into root nodulation and disease resistanc.</title>
        <authorList>
            <person name="Yuan L."/>
        </authorList>
    </citation>
    <scope>NUCLEOTIDE SEQUENCE [LARGE SCALE GENOMIC DNA]</scope>
    <source>
        <strain evidence="7">ZHUSHIDOU_FW_LH</strain>
        <tissue evidence="7">Leaf</tissue>
    </source>
</reference>
<accession>A0AAN9I1D0</accession>
<feature type="compositionally biased region" description="Polar residues" evidence="6">
    <location>
        <begin position="63"/>
        <end position="72"/>
    </location>
</feature>
<name>A0AAN9I1D0_CROPI</name>
<proteinExistence type="inferred from homology"/>
<feature type="region of interest" description="VHIID" evidence="5">
    <location>
        <begin position="173"/>
        <end position="238"/>
    </location>
</feature>
<dbReference type="InterPro" id="IPR005202">
    <property type="entry name" value="TF_GRAS"/>
</dbReference>
<evidence type="ECO:0000313" key="7">
    <source>
        <dbReference type="EMBL" id="KAK7261489.1"/>
    </source>
</evidence>
<gene>
    <name evidence="7" type="ORF">RIF29_27802</name>
</gene>
<evidence type="ECO:0000256" key="6">
    <source>
        <dbReference type="SAM" id="MobiDB-lite"/>
    </source>
</evidence>
<comment type="caution">
    <text evidence="7">The sequence shown here is derived from an EMBL/GenBank/DDBJ whole genome shotgun (WGS) entry which is preliminary data.</text>
</comment>
<feature type="region of interest" description="SAW" evidence="5">
    <location>
        <begin position="393"/>
        <end position="469"/>
    </location>
</feature>
<evidence type="ECO:0000256" key="1">
    <source>
        <dbReference type="ARBA" id="ARBA00004123"/>
    </source>
</evidence>
<dbReference type="Proteomes" id="UP001372338">
    <property type="component" value="Unassembled WGS sequence"/>
</dbReference>
<feature type="region of interest" description="Disordered" evidence="6">
    <location>
        <begin position="1"/>
        <end position="34"/>
    </location>
</feature>
<keyword evidence="4" id="KW-0539">Nucleus</keyword>